<dbReference type="Proteomes" id="UP000187338">
    <property type="component" value="Unassembled WGS sequence"/>
</dbReference>
<feature type="compositionally biased region" description="Polar residues" evidence="1">
    <location>
        <begin position="254"/>
        <end position="266"/>
    </location>
</feature>
<dbReference type="STRING" id="661089.ciss_09920"/>
<feature type="domain" description="RsgI N-terminal anti-sigma" evidence="3">
    <location>
        <begin position="2"/>
        <end position="49"/>
    </location>
</feature>
<keyword evidence="2" id="KW-0472">Membrane</keyword>
<dbReference type="RefSeq" id="WP_075865228.1">
    <property type="nucleotide sequence ID" value="NZ_BDJL01000030.1"/>
</dbReference>
<evidence type="ECO:0000256" key="1">
    <source>
        <dbReference type="SAM" id="MobiDB-lite"/>
    </source>
</evidence>
<feature type="compositionally biased region" description="Basic and acidic residues" evidence="1">
    <location>
        <begin position="173"/>
        <end position="219"/>
    </location>
</feature>
<dbReference type="EMBL" id="BDJL01000030">
    <property type="protein sequence ID" value="GAV25059.1"/>
    <property type="molecule type" value="Genomic_DNA"/>
</dbReference>
<name>A0A1L8D1N3_9THEO</name>
<keyword evidence="5" id="KW-1185">Reference proteome</keyword>
<evidence type="ECO:0000259" key="3">
    <source>
        <dbReference type="PROSITE" id="PS51849"/>
    </source>
</evidence>
<protein>
    <recommendedName>
        <fullName evidence="3">RsgI N-terminal anti-sigma domain-containing protein</fullName>
    </recommendedName>
</protein>
<proteinExistence type="predicted"/>
<dbReference type="OrthoDB" id="9933167at2"/>
<comment type="caution">
    <text evidence="4">The sequence shown here is derived from an EMBL/GenBank/DDBJ whole genome shotgun (WGS) entry which is preliminary data.</text>
</comment>
<feature type="transmembrane region" description="Helical" evidence="2">
    <location>
        <begin position="50"/>
        <end position="72"/>
    </location>
</feature>
<dbReference type="AlphaFoldDB" id="A0A1L8D1N3"/>
<feature type="region of interest" description="Disordered" evidence="1">
    <location>
        <begin position="160"/>
        <end position="279"/>
    </location>
</feature>
<dbReference type="PROSITE" id="PS51849">
    <property type="entry name" value="RSGI_N"/>
    <property type="match status" value="1"/>
</dbReference>
<keyword evidence="2" id="KW-0812">Transmembrane</keyword>
<sequence length="279" mass="30961">MGRGVIIEKVNENSYLILSDGRFLQVKLAGSYNVGDEVEFPERTVNPLGFSLKIVALAASLLLFFAPVYLTYAKEREVVAYLTVGGTKGVKIGINYRDKVIKVLPLSPEGEKYLAELKGLKVEQAIAKVCSELGTSEEIKLEVLPGKKYNVHKLQKYLPDRKPKSQTQLLPKTSEKSKKPVEKVNKKEKMETKEKRKNFRENPKDDKIKKESGKKEEKVLTGGGGKISAKTTKKFNDTAVNRSGSSPVDDANSGGRTNKGSNFAERSTQDREPKGKAKR</sequence>
<accession>A0A1L8D1N3</accession>
<reference evidence="5" key="1">
    <citation type="submission" date="2016-12" db="EMBL/GenBank/DDBJ databases">
        <title>Draft Genome Sequences od Carboxydothermus pertinax and islandicus, Hydrogenogenic Carboxydotrophic Bacteria.</title>
        <authorList>
            <person name="Fukuyama Y."/>
            <person name="Ohmae K."/>
            <person name="Yoneda Y."/>
            <person name="Yoshida T."/>
            <person name="Sako Y."/>
        </authorList>
    </citation>
    <scope>NUCLEOTIDE SEQUENCE [LARGE SCALE GENOMIC DNA]</scope>
    <source>
        <strain evidence="5">SET</strain>
    </source>
</reference>
<evidence type="ECO:0000256" key="2">
    <source>
        <dbReference type="SAM" id="Phobius"/>
    </source>
</evidence>
<organism evidence="4 5">
    <name type="scientific">Carboxydothermus islandicus</name>
    <dbReference type="NCBI Taxonomy" id="661089"/>
    <lineage>
        <taxon>Bacteria</taxon>
        <taxon>Bacillati</taxon>
        <taxon>Bacillota</taxon>
        <taxon>Clostridia</taxon>
        <taxon>Thermoanaerobacterales</taxon>
        <taxon>Thermoanaerobacteraceae</taxon>
        <taxon>Carboxydothermus</taxon>
    </lineage>
</organism>
<evidence type="ECO:0000313" key="4">
    <source>
        <dbReference type="EMBL" id="GAV25059.1"/>
    </source>
</evidence>
<gene>
    <name evidence="4" type="ORF">ciss_09920</name>
</gene>
<dbReference type="Pfam" id="PF12791">
    <property type="entry name" value="RsgI_N"/>
    <property type="match status" value="1"/>
</dbReference>
<evidence type="ECO:0000313" key="5">
    <source>
        <dbReference type="Proteomes" id="UP000187338"/>
    </source>
</evidence>
<feature type="compositionally biased region" description="Basic and acidic residues" evidence="1">
    <location>
        <begin position="267"/>
        <end position="279"/>
    </location>
</feature>
<dbReference type="InterPro" id="IPR024449">
    <property type="entry name" value="Anti-sigma_RsgI_N"/>
</dbReference>
<keyword evidence="2" id="KW-1133">Transmembrane helix</keyword>